<comment type="subunit">
    <text evidence="12">Homohexamer; The oligomerization is ATP-dependent.</text>
</comment>
<keyword evidence="12" id="KW-0963">Cytoplasm</keyword>
<evidence type="ECO:0000256" key="9">
    <source>
        <dbReference type="ARBA" id="ARBA00026057"/>
    </source>
</evidence>
<evidence type="ECO:0000256" key="12">
    <source>
        <dbReference type="RuleBase" id="RU362034"/>
    </source>
</evidence>
<keyword evidence="7 12" id="KW-0175">Coiled coil</keyword>
<keyword evidence="15" id="KW-1185">Reference proteome</keyword>
<evidence type="ECO:0000256" key="6">
    <source>
        <dbReference type="ARBA" id="ARBA00023016"/>
    </source>
</evidence>
<dbReference type="Pfam" id="PF10431">
    <property type="entry name" value="ClpB_D2-small"/>
    <property type="match status" value="1"/>
</dbReference>
<dbReference type="InterPro" id="IPR036628">
    <property type="entry name" value="Clp_N_dom_sf"/>
</dbReference>
<evidence type="ECO:0000256" key="7">
    <source>
        <dbReference type="ARBA" id="ARBA00023054"/>
    </source>
</evidence>
<keyword evidence="8 11" id="KW-0143">Chaperone</keyword>
<reference evidence="14" key="2">
    <citation type="submission" date="2020-09" db="EMBL/GenBank/DDBJ databases">
        <authorList>
            <person name="Sun Q."/>
            <person name="Ohkuma M."/>
        </authorList>
    </citation>
    <scope>NUCLEOTIDE SEQUENCE</scope>
    <source>
        <strain evidence="14">JCM 13064</strain>
    </source>
</reference>
<dbReference type="SUPFAM" id="SSF81923">
    <property type="entry name" value="Double Clp-N motif"/>
    <property type="match status" value="1"/>
</dbReference>
<gene>
    <name evidence="12 14" type="primary">clpB</name>
    <name evidence="14" type="ORF">GCM10007964_46460</name>
</gene>
<comment type="function">
    <text evidence="12">Part of a stress-induced multi-chaperone system, it is involved in the recovery of the cell from heat-induced damage, in cooperation with DnaK, DnaJ and GrpE.</text>
</comment>
<comment type="caution">
    <text evidence="14">The sequence shown here is derived from an EMBL/GenBank/DDBJ whole genome shotgun (WGS) entry which is preliminary data.</text>
</comment>
<keyword evidence="6 12" id="KW-0346">Stress response</keyword>
<dbReference type="EMBL" id="BMNT01000026">
    <property type="protein sequence ID" value="GGK99062.1"/>
    <property type="molecule type" value="Genomic_DNA"/>
</dbReference>
<dbReference type="PROSITE" id="PS00871">
    <property type="entry name" value="CLPAB_2"/>
    <property type="match status" value="1"/>
</dbReference>
<dbReference type="CDD" id="cd19499">
    <property type="entry name" value="RecA-like_ClpB_Hsp104-like"/>
    <property type="match status" value="1"/>
</dbReference>
<dbReference type="GO" id="GO:0034605">
    <property type="term" value="P:cellular response to heat"/>
    <property type="evidence" value="ECO:0007669"/>
    <property type="project" value="TreeGrafter"/>
</dbReference>
<dbReference type="Proteomes" id="UP000645217">
    <property type="component" value="Unassembled WGS sequence"/>
</dbReference>
<dbReference type="FunFam" id="3.40.50.300:FF:000025">
    <property type="entry name" value="ATP-dependent Clp protease subunit"/>
    <property type="match status" value="1"/>
</dbReference>
<evidence type="ECO:0000256" key="4">
    <source>
        <dbReference type="ARBA" id="ARBA00022741"/>
    </source>
</evidence>
<dbReference type="InterPro" id="IPR027417">
    <property type="entry name" value="P-loop_NTPase"/>
</dbReference>
<comment type="similarity">
    <text evidence="2 11">Belongs to the ClpA/ClpB family.</text>
</comment>
<dbReference type="Gene3D" id="3.40.50.300">
    <property type="entry name" value="P-loop containing nucleotide triphosphate hydrolases"/>
    <property type="match status" value="3"/>
</dbReference>
<dbReference type="GO" id="GO:0016887">
    <property type="term" value="F:ATP hydrolysis activity"/>
    <property type="evidence" value="ECO:0007669"/>
    <property type="project" value="InterPro"/>
</dbReference>
<keyword evidence="4 11" id="KW-0547">Nucleotide-binding</keyword>
<evidence type="ECO:0000256" key="11">
    <source>
        <dbReference type="RuleBase" id="RU004432"/>
    </source>
</evidence>
<dbReference type="FunFam" id="1.10.8.60:FF:000017">
    <property type="entry name" value="ATP-dependent chaperone ClpB"/>
    <property type="match status" value="1"/>
</dbReference>
<dbReference type="CDD" id="cd00009">
    <property type="entry name" value="AAA"/>
    <property type="match status" value="1"/>
</dbReference>
<dbReference type="SMART" id="SM01086">
    <property type="entry name" value="ClpB_D2-small"/>
    <property type="match status" value="1"/>
</dbReference>
<dbReference type="Pfam" id="PF02861">
    <property type="entry name" value="Clp_N"/>
    <property type="match status" value="1"/>
</dbReference>
<dbReference type="PRINTS" id="PR00300">
    <property type="entry name" value="CLPPROTEASEA"/>
</dbReference>
<dbReference type="FunFam" id="3.40.50.300:FF:000010">
    <property type="entry name" value="Chaperone clpB 1, putative"/>
    <property type="match status" value="1"/>
</dbReference>
<dbReference type="InterPro" id="IPR050130">
    <property type="entry name" value="ClpA_ClpB"/>
</dbReference>
<feature type="coiled-coil region" evidence="12">
    <location>
        <begin position="84"/>
        <end position="111"/>
    </location>
</feature>
<dbReference type="PANTHER" id="PTHR11638:SF18">
    <property type="entry name" value="HEAT SHOCK PROTEIN 104"/>
    <property type="match status" value="1"/>
</dbReference>
<feature type="coiled-coil region" evidence="12">
    <location>
        <begin position="424"/>
        <end position="492"/>
    </location>
</feature>
<dbReference type="Gene3D" id="1.10.8.60">
    <property type="match status" value="1"/>
</dbReference>
<dbReference type="SMART" id="SM00382">
    <property type="entry name" value="AAA"/>
    <property type="match status" value="2"/>
</dbReference>
<dbReference type="GO" id="GO:0005524">
    <property type="term" value="F:ATP binding"/>
    <property type="evidence" value="ECO:0007669"/>
    <property type="project" value="UniProtKB-UniRule"/>
</dbReference>
<evidence type="ECO:0000313" key="15">
    <source>
        <dbReference type="Proteomes" id="UP000645217"/>
    </source>
</evidence>
<dbReference type="Pfam" id="PF07724">
    <property type="entry name" value="AAA_2"/>
    <property type="match status" value="1"/>
</dbReference>
<evidence type="ECO:0000256" key="2">
    <source>
        <dbReference type="ARBA" id="ARBA00008675"/>
    </source>
</evidence>
<evidence type="ECO:0000256" key="8">
    <source>
        <dbReference type="ARBA" id="ARBA00023186"/>
    </source>
</evidence>
<evidence type="ECO:0000256" key="1">
    <source>
        <dbReference type="ARBA" id="ARBA00004496"/>
    </source>
</evidence>
<keyword evidence="5 11" id="KW-0067">ATP-binding</keyword>
<evidence type="ECO:0000256" key="10">
    <source>
        <dbReference type="PROSITE-ProRule" id="PRU01251"/>
    </source>
</evidence>
<evidence type="ECO:0000256" key="5">
    <source>
        <dbReference type="ARBA" id="ARBA00022840"/>
    </source>
</evidence>
<keyword evidence="3 10" id="KW-0677">Repeat</keyword>
<dbReference type="AlphaFoldDB" id="A0A917RAW1"/>
<dbReference type="PANTHER" id="PTHR11638">
    <property type="entry name" value="ATP-DEPENDENT CLP PROTEASE"/>
    <property type="match status" value="1"/>
</dbReference>
<dbReference type="InterPro" id="IPR028299">
    <property type="entry name" value="ClpA/B_CS2"/>
</dbReference>
<dbReference type="InterPro" id="IPR004176">
    <property type="entry name" value="Clp_R_N"/>
</dbReference>
<dbReference type="Pfam" id="PF17871">
    <property type="entry name" value="AAA_lid_9"/>
    <property type="match status" value="1"/>
</dbReference>
<comment type="subcellular location">
    <subcellularLocation>
        <location evidence="1 12">Cytoplasm</location>
    </subcellularLocation>
</comment>
<dbReference type="InterPro" id="IPR017730">
    <property type="entry name" value="Chaperonin_ClpB"/>
</dbReference>
<dbReference type="Gene3D" id="1.10.1780.10">
    <property type="entry name" value="Clp, N-terminal domain"/>
    <property type="match status" value="1"/>
</dbReference>
<dbReference type="FunFam" id="3.40.50.300:FF:000120">
    <property type="entry name" value="ATP-dependent chaperone ClpB"/>
    <property type="match status" value="1"/>
</dbReference>
<evidence type="ECO:0000259" key="13">
    <source>
        <dbReference type="PROSITE" id="PS51903"/>
    </source>
</evidence>
<dbReference type="InterPro" id="IPR001270">
    <property type="entry name" value="ClpA/B"/>
</dbReference>
<dbReference type="GO" id="GO:0005737">
    <property type="term" value="C:cytoplasm"/>
    <property type="evidence" value="ECO:0007669"/>
    <property type="project" value="UniProtKB-SubCell"/>
</dbReference>
<feature type="domain" description="Clp R" evidence="13">
    <location>
        <begin position="1"/>
        <end position="146"/>
    </location>
</feature>
<comment type="subunit">
    <text evidence="9">Homohexamer. The oligomerization is ATP-dependent.</text>
</comment>
<organism evidence="14 15">
    <name type="scientific">Sphaerisporangium melleum</name>
    <dbReference type="NCBI Taxonomy" id="321316"/>
    <lineage>
        <taxon>Bacteria</taxon>
        <taxon>Bacillati</taxon>
        <taxon>Actinomycetota</taxon>
        <taxon>Actinomycetes</taxon>
        <taxon>Streptosporangiales</taxon>
        <taxon>Streptosporangiaceae</taxon>
        <taxon>Sphaerisporangium</taxon>
    </lineage>
</organism>
<dbReference type="GO" id="GO:0042026">
    <property type="term" value="P:protein refolding"/>
    <property type="evidence" value="ECO:0007669"/>
    <property type="project" value="UniProtKB-UniRule"/>
</dbReference>
<dbReference type="InterPro" id="IPR018368">
    <property type="entry name" value="ClpA/B_CS1"/>
</dbReference>
<reference evidence="14" key="1">
    <citation type="journal article" date="2014" name="Int. J. Syst. Evol. Microbiol.">
        <title>Complete genome sequence of Corynebacterium casei LMG S-19264T (=DSM 44701T), isolated from a smear-ripened cheese.</title>
        <authorList>
            <consortium name="US DOE Joint Genome Institute (JGI-PGF)"/>
            <person name="Walter F."/>
            <person name="Albersmeier A."/>
            <person name="Kalinowski J."/>
            <person name="Ruckert C."/>
        </authorList>
    </citation>
    <scope>NUCLEOTIDE SEQUENCE</scope>
    <source>
        <strain evidence="14">JCM 13064</strain>
    </source>
</reference>
<dbReference type="InterPro" id="IPR041546">
    <property type="entry name" value="ClpA/ClpB_AAA_lid"/>
</dbReference>
<dbReference type="InterPro" id="IPR003959">
    <property type="entry name" value="ATPase_AAA_core"/>
</dbReference>
<dbReference type="RefSeq" id="WP_189165141.1">
    <property type="nucleotide sequence ID" value="NZ_BMNT01000026.1"/>
</dbReference>
<dbReference type="NCBIfam" id="TIGR03346">
    <property type="entry name" value="chaperone_ClpB"/>
    <property type="match status" value="1"/>
</dbReference>
<dbReference type="InterPro" id="IPR003593">
    <property type="entry name" value="AAA+_ATPase"/>
</dbReference>
<proteinExistence type="inferred from homology"/>
<evidence type="ECO:0000256" key="3">
    <source>
        <dbReference type="ARBA" id="ARBA00022737"/>
    </source>
</evidence>
<dbReference type="Pfam" id="PF00004">
    <property type="entry name" value="AAA"/>
    <property type="match status" value="1"/>
</dbReference>
<protein>
    <recommendedName>
        <fullName evidence="12">Chaperone protein ClpB</fullName>
    </recommendedName>
</protein>
<name>A0A917RAW1_9ACTN</name>
<dbReference type="PROSITE" id="PS51903">
    <property type="entry name" value="CLP_R"/>
    <property type="match status" value="1"/>
</dbReference>
<dbReference type="SUPFAM" id="SSF52540">
    <property type="entry name" value="P-loop containing nucleoside triphosphate hydrolases"/>
    <property type="match status" value="2"/>
</dbReference>
<accession>A0A917RAW1</accession>
<sequence length="859" mass="94112">MDYKLTRKSQEALSAAVRRAAAEGHPEVAPAHLFTALLSQTDGTAVHLLEAVGADWKRLRAEAEQQLEQIPKAQGATVSAPSSSRQLLAALNTAAARAKQLEDEYVSTEHLLVGLAADGGRVAESLKAQGATPNALLEAFEKVRGHARVTSESPEDTYRALEKYGVDLTELARAGRLDPVIGRDNEIRRVVQVLSRRTKNNPVLIGEPGVGKTAVVDGLAQRIVAGDVPESLRGKRLVSLDLGAMVAGAKFRGEFEERLKAVLNEIKESDGQVVTFIDELHTMVGAGAAEGAMDAGNMLKPMLARGELRMIGATTLDEYRERIEKDPALERRFQQIFVGEPSVEDTIAILRGLKGRYEAHHKVQISDGALVAAATLSDRYITARFLPDKAIDLVDEAASRLRMEIDSRPVEIDELQRAVDRSKMEELALAKETDEASVQRLEKLRKELADRQEELDALVARWQKEKSGLNRVGELKKRLDDVRSAAERAQRDGDFEAASRLMYGDVPRLEKELSEASAQAQPENSMVKEEVGADDIAEVISSWTGIPAGRLLEGETAKLLRMEDELGRRLIGQREAVRAVSDAVRRARAGVADPDRPTGSFMFLGPTGVGKTELAKALAEFLFDDERAMTRIDMSEYGEKHSVARLVGAPPGYVGYEEGGQLTEAVRRRPYTVVLLDEIEKAHPEVFDVLLQVLDDGRLTDGQGRTVDFRNAILILTSNIGSQFLVDPALDPGAKRDRVMAAVRGSFKPEFLNRLDDVILFDALGSEELSQIVDLQVARLARRLSDRRLTLTVTPAARDWLALTGYDPLYGARPLRRLVQSAIGDKLAKSLLAGEIRDGDEVVVDLDEAGDTLTVRPAR</sequence>
<dbReference type="PROSITE" id="PS00870">
    <property type="entry name" value="CLPAB_1"/>
    <property type="match status" value="1"/>
</dbReference>
<dbReference type="InterPro" id="IPR019489">
    <property type="entry name" value="Clp_ATPase_C"/>
</dbReference>
<evidence type="ECO:0000313" key="14">
    <source>
        <dbReference type="EMBL" id="GGK99062.1"/>
    </source>
</evidence>